<comment type="caution">
    <text evidence="1">The sequence shown here is derived from an EMBL/GenBank/DDBJ whole genome shotgun (WGS) entry which is preliminary data.</text>
</comment>
<organism evidence="1 2">
    <name type="scientific">Albula goreensis</name>
    <dbReference type="NCBI Taxonomy" id="1534307"/>
    <lineage>
        <taxon>Eukaryota</taxon>
        <taxon>Metazoa</taxon>
        <taxon>Chordata</taxon>
        <taxon>Craniata</taxon>
        <taxon>Vertebrata</taxon>
        <taxon>Euteleostomi</taxon>
        <taxon>Actinopterygii</taxon>
        <taxon>Neopterygii</taxon>
        <taxon>Teleostei</taxon>
        <taxon>Albuliformes</taxon>
        <taxon>Albulidae</taxon>
        <taxon>Albula</taxon>
    </lineage>
</organism>
<evidence type="ECO:0000313" key="2">
    <source>
        <dbReference type="Proteomes" id="UP000829720"/>
    </source>
</evidence>
<dbReference type="Proteomes" id="UP000829720">
    <property type="component" value="Unassembled WGS sequence"/>
</dbReference>
<reference evidence="1" key="1">
    <citation type="submission" date="2021-01" db="EMBL/GenBank/DDBJ databases">
        <authorList>
            <person name="Zahm M."/>
            <person name="Roques C."/>
            <person name="Cabau C."/>
            <person name="Klopp C."/>
            <person name="Donnadieu C."/>
            <person name="Jouanno E."/>
            <person name="Lampietro C."/>
            <person name="Louis A."/>
            <person name="Herpin A."/>
            <person name="Echchiki A."/>
            <person name="Berthelot C."/>
            <person name="Parey E."/>
            <person name="Roest-Crollius H."/>
            <person name="Braasch I."/>
            <person name="Postlethwait J."/>
            <person name="Bobe J."/>
            <person name="Montfort J."/>
            <person name="Bouchez O."/>
            <person name="Begum T."/>
            <person name="Mejri S."/>
            <person name="Adams A."/>
            <person name="Chen W.-J."/>
            <person name="Guiguen Y."/>
        </authorList>
    </citation>
    <scope>NUCLEOTIDE SEQUENCE</scope>
    <source>
        <tissue evidence="1">Blood</tissue>
    </source>
</reference>
<sequence>MDNQSTRPTHLHSWRWRMRTLLMYFNNRLGVLGAPAKGGNLESINSTILFDLSPPKAFSVFFLFFHEPPHPFPVLLWGCAGFVFRGRDFKLKPFIAGSDCP</sequence>
<dbReference type="AlphaFoldDB" id="A0A8T3DM55"/>
<dbReference type="EMBL" id="JAERUA010000006">
    <property type="protein sequence ID" value="KAI1898303.1"/>
    <property type="molecule type" value="Genomic_DNA"/>
</dbReference>
<name>A0A8T3DM55_9TELE</name>
<gene>
    <name evidence="1" type="ORF">AGOR_G00070930</name>
</gene>
<keyword evidence="2" id="KW-1185">Reference proteome</keyword>
<protein>
    <submittedName>
        <fullName evidence="1">Uncharacterized protein</fullName>
    </submittedName>
</protein>
<accession>A0A8T3DM55</accession>
<proteinExistence type="predicted"/>
<dbReference type="OrthoDB" id="10477827at2759"/>
<evidence type="ECO:0000313" key="1">
    <source>
        <dbReference type="EMBL" id="KAI1898303.1"/>
    </source>
</evidence>